<keyword evidence="2" id="KW-0812">Transmembrane</keyword>
<evidence type="ECO:0000256" key="1">
    <source>
        <dbReference type="ARBA" id="ARBA00022729"/>
    </source>
</evidence>
<keyword evidence="2" id="KW-1133">Transmembrane helix</keyword>
<dbReference type="InterPro" id="IPR032812">
    <property type="entry name" value="SbsA_Ig"/>
</dbReference>
<gene>
    <name evidence="5" type="ORF">RCL2_001603600</name>
</gene>
<organism evidence="5 6">
    <name type="scientific">Rhizophagus clarus</name>
    <dbReference type="NCBI Taxonomy" id="94130"/>
    <lineage>
        <taxon>Eukaryota</taxon>
        <taxon>Fungi</taxon>
        <taxon>Fungi incertae sedis</taxon>
        <taxon>Mucoromycota</taxon>
        <taxon>Glomeromycotina</taxon>
        <taxon>Glomeromycetes</taxon>
        <taxon>Glomerales</taxon>
        <taxon>Glomeraceae</taxon>
        <taxon>Rhizophagus</taxon>
    </lineage>
</organism>
<keyword evidence="5" id="KW-0808">Transferase</keyword>
<feature type="transmembrane region" description="Helical" evidence="2">
    <location>
        <begin position="731"/>
        <end position="755"/>
    </location>
</feature>
<dbReference type="AlphaFoldDB" id="A0A8H3LLF1"/>
<comment type="caution">
    <text evidence="5">The sequence shown here is derived from an EMBL/GenBank/DDBJ whole genome shotgun (WGS) entry which is preliminary data.</text>
</comment>
<keyword evidence="1 3" id="KW-0732">Signal</keyword>
<evidence type="ECO:0000313" key="6">
    <source>
        <dbReference type="Proteomes" id="UP000615446"/>
    </source>
</evidence>
<keyword evidence="2" id="KW-0472">Membrane</keyword>
<dbReference type="GO" id="GO:0016740">
    <property type="term" value="F:transferase activity"/>
    <property type="evidence" value="ECO:0007669"/>
    <property type="project" value="UniProtKB-KW"/>
</dbReference>
<dbReference type="Proteomes" id="UP000615446">
    <property type="component" value="Unassembled WGS sequence"/>
</dbReference>
<feature type="domain" description="SbsA Ig-like" evidence="4">
    <location>
        <begin position="424"/>
        <end position="540"/>
    </location>
</feature>
<reference evidence="5" key="1">
    <citation type="submission" date="2019-10" db="EMBL/GenBank/DDBJ databases">
        <title>Conservation and host-specific expression of non-tandemly repeated heterogenous ribosome RNA gene in arbuscular mycorrhizal fungi.</title>
        <authorList>
            <person name="Maeda T."/>
            <person name="Kobayashi Y."/>
            <person name="Nakagawa T."/>
            <person name="Ezawa T."/>
            <person name="Yamaguchi K."/>
            <person name="Bino T."/>
            <person name="Nishimoto Y."/>
            <person name="Shigenobu S."/>
            <person name="Kawaguchi M."/>
        </authorList>
    </citation>
    <scope>NUCLEOTIDE SEQUENCE</scope>
    <source>
        <strain evidence="5">HR1</strain>
    </source>
</reference>
<proteinExistence type="predicted"/>
<feature type="signal peptide" evidence="3">
    <location>
        <begin position="1"/>
        <end position="24"/>
    </location>
</feature>
<protein>
    <submittedName>
        <fullName evidence="5">Glycosyltransferase family 2 protein</fullName>
    </submittedName>
</protein>
<dbReference type="Pfam" id="PF13205">
    <property type="entry name" value="Big_5"/>
    <property type="match status" value="1"/>
</dbReference>
<feature type="chain" id="PRO_5034694712" evidence="3">
    <location>
        <begin position="25"/>
        <end position="888"/>
    </location>
</feature>
<dbReference type="OrthoDB" id="2323213at2759"/>
<feature type="transmembrane region" description="Helical" evidence="2">
    <location>
        <begin position="674"/>
        <end position="692"/>
    </location>
</feature>
<evidence type="ECO:0000259" key="4">
    <source>
        <dbReference type="Pfam" id="PF13205"/>
    </source>
</evidence>
<dbReference type="EMBL" id="BLAL01000183">
    <property type="protein sequence ID" value="GES89124.1"/>
    <property type="molecule type" value="Genomic_DNA"/>
</dbReference>
<sequence>MNLSSYFITIAIFSLLINPSIVYSSWNSIIYNENERLVIGRTFDLNDKTILHMTKPINEICIEPRIDLRILYRNGTIEVARVDYPIPEFNFCNGTFQIENYFPNYLLVLYVNSTDIDSASYYALLIDYAGNFISNTYLAPVSVINGSLYTNGTKITPYITEEYGFLFTTYENETVVSWSYFNGLDAKENIIKINNGTQMLNIPFGPYFVSPRIEGNFIFIKYNPTNFEKNCVESNDPTEIMFEVFVSYIKPIVNGVDGPFIIYQSTIPHLSVDKFVCSNTRMSMSSFCILVINSVKSKKKSKKHLLKISFQDSGSVLNIGKCSNINYDSHATKLELNNLYYGGFLLSLLKRTSNTVLYNLQGSILDNDGIYYKNWDFSPDLMIYKGSYAIGDFNNGTMYLITQNDEFSWKISSSNLPKISNDYNNPCVNSTYPAINSNISLSTPQISITYNMPVTLSINNFSIYQDDNGTPRLRQSAPGNPSKVFKLGSDNRTVYIDVLESTFNKPNANYYIVIDDNAVKDLISNQPLAGVGKSYWSFKTSDINDDKFADDSYGTFSLTADGTKYYNNLSRERKSEFGFQLKTDLASAIPVDVKRLDIKCCEFNKDQIVFTLSIKCKNGLNKNERNVVSVIKDLDMLIKDKEMTPISWSNTTNLIDANYGFQQNYDIFDCYKSYIISILIGIIIIGLFYYYIRKKYPMGKNIYIFKFSLILLDFIIDITFILVKGNNVKLIFIPSIIFCAVPTTINIILSVFIVLREIIKNKAFYKWFRNNTSIAALFTILAGADVEVLNILSSQIAGVMMLNAPFSDKAGSYIFWGSFLKFFIEDIPQLIIQIIYLNSTISYDLIPFLSLLTSSVILANKLVSRIYYSIVQLNIKRRMSNMSSIVGN</sequence>
<accession>A0A8H3LLF1</accession>
<name>A0A8H3LLF1_9GLOM</name>
<evidence type="ECO:0000256" key="2">
    <source>
        <dbReference type="SAM" id="Phobius"/>
    </source>
</evidence>
<feature type="transmembrane region" description="Helical" evidence="2">
    <location>
        <begin position="845"/>
        <end position="868"/>
    </location>
</feature>
<evidence type="ECO:0000256" key="3">
    <source>
        <dbReference type="SAM" id="SignalP"/>
    </source>
</evidence>
<feature type="transmembrane region" description="Helical" evidence="2">
    <location>
        <begin position="704"/>
        <end position="725"/>
    </location>
</feature>
<evidence type="ECO:0000313" key="5">
    <source>
        <dbReference type="EMBL" id="GES89124.1"/>
    </source>
</evidence>